<dbReference type="Proteomes" id="UP000298663">
    <property type="component" value="Unassembled WGS sequence"/>
</dbReference>
<accession>A0A4U5LZF9</accession>
<sequence length="66" mass="7237">MLHCYTLVCLPPSISQKPLSLSQVPSPTQSSPSSSQGRLEAPVLSIRISSPTFRLNHAFQIAVERF</sequence>
<feature type="region of interest" description="Disordered" evidence="1">
    <location>
        <begin position="15"/>
        <end position="39"/>
    </location>
</feature>
<evidence type="ECO:0000313" key="2">
    <source>
        <dbReference type="EMBL" id="TKR61730.1"/>
    </source>
</evidence>
<dbReference type="EMBL" id="AZBU02000011">
    <property type="protein sequence ID" value="TKR61730.1"/>
    <property type="molecule type" value="Genomic_DNA"/>
</dbReference>
<evidence type="ECO:0000256" key="1">
    <source>
        <dbReference type="SAM" id="MobiDB-lite"/>
    </source>
</evidence>
<protein>
    <submittedName>
        <fullName evidence="2">Uncharacterized protein</fullName>
    </submittedName>
</protein>
<gene>
    <name evidence="2" type="ORF">L596_028807</name>
</gene>
<organism evidence="2 3">
    <name type="scientific">Steinernema carpocapsae</name>
    <name type="common">Entomopathogenic nematode</name>
    <dbReference type="NCBI Taxonomy" id="34508"/>
    <lineage>
        <taxon>Eukaryota</taxon>
        <taxon>Metazoa</taxon>
        <taxon>Ecdysozoa</taxon>
        <taxon>Nematoda</taxon>
        <taxon>Chromadorea</taxon>
        <taxon>Rhabditida</taxon>
        <taxon>Tylenchina</taxon>
        <taxon>Panagrolaimomorpha</taxon>
        <taxon>Strongyloidoidea</taxon>
        <taxon>Steinernematidae</taxon>
        <taxon>Steinernema</taxon>
    </lineage>
</organism>
<evidence type="ECO:0000313" key="3">
    <source>
        <dbReference type="Proteomes" id="UP000298663"/>
    </source>
</evidence>
<comment type="caution">
    <text evidence="2">The sequence shown here is derived from an EMBL/GenBank/DDBJ whole genome shotgun (WGS) entry which is preliminary data.</text>
</comment>
<name>A0A4U5LZF9_STECR</name>
<keyword evidence="3" id="KW-1185">Reference proteome</keyword>
<proteinExistence type="predicted"/>
<reference evidence="2 3" key="1">
    <citation type="journal article" date="2015" name="Genome Biol.">
        <title>Comparative genomics of Steinernema reveals deeply conserved gene regulatory networks.</title>
        <authorList>
            <person name="Dillman A.R."/>
            <person name="Macchietto M."/>
            <person name="Porter C.F."/>
            <person name="Rogers A."/>
            <person name="Williams B."/>
            <person name="Antoshechkin I."/>
            <person name="Lee M.M."/>
            <person name="Goodwin Z."/>
            <person name="Lu X."/>
            <person name="Lewis E.E."/>
            <person name="Goodrich-Blair H."/>
            <person name="Stock S.P."/>
            <person name="Adams B.J."/>
            <person name="Sternberg P.W."/>
            <person name="Mortazavi A."/>
        </authorList>
    </citation>
    <scope>NUCLEOTIDE SEQUENCE [LARGE SCALE GENOMIC DNA]</scope>
    <source>
        <strain evidence="2 3">ALL</strain>
    </source>
</reference>
<reference evidence="2 3" key="2">
    <citation type="journal article" date="2019" name="G3 (Bethesda)">
        <title>Hybrid Assembly of the Genome of the Entomopathogenic Nematode Steinernema carpocapsae Identifies the X-Chromosome.</title>
        <authorList>
            <person name="Serra L."/>
            <person name="Macchietto M."/>
            <person name="Macias-Munoz A."/>
            <person name="McGill C.J."/>
            <person name="Rodriguez I.M."/>
            <person name="Rodriguez B."/>
            <person name="Murad R."/>
            <person name="Mortazavi A."/>
        </authorList>
    </citation>
    <scope>NUCLEOTIDE SEQUENCE [LARGE SCALE GENOMIC DNA]</scope>
    <source>
        <strain evidence="2 3">ALL</strain>
    </source>
</reference>
<feature type="compositionally biased region" description="Low complexity" evidence="1">
    <location>
        <begin position="18"/>
        <end position="36"/>
    </location>
</feature>
<dbReference type="AlphaFoldDB" id="A0A4U5LZF9"/>